<dbReference type="Proteomes" id="UP000077202">
    <property type="component" value="Unassembled WGS sequence"/>
</dbReference>
<organism evidence="1 2">
    <name type="scientific">Marchantia polymorpha subsp. ruderalis</name>
    <dbReference type="NCBI Taxonomy" id="1480154"/>
    <lineage>
        <taxon>Eukaryota</taxon>
        <taxon>Viridiplantae</taxon>
        <taxon>Streptophyta</taxon>
        <taxon>Embryophyta</taxon>
        <taxon>Marchantiophyta</taxon>
        <taxon>Marchantiopsida</taxon>
        <taxon>Marchantiidae</taxon>
        <taxon>Marchantiales</taxon>
        <taxon>Marchantiaceae</taxon>
        <taxon>Marchantia</taxon>
    </lineage>
</organism>
<keyword evidence="2" id="KW-1185">Reference proteome</keyword>
<sequence length="184" mass="20442">MEDAPMSLFISSNCLPFLLTGSTPYRTAAPDNLKKKETGDTYRIIDSAPLPRSDLVISADLQMPIAEYGSGIQPKLSIRSHNQLSAVANAGSGTTSCIARSAFRRMSDHRSSEQDSPCDRIPRSSLRGDITKRIYGDIAQSSKYVPQIETDQTYATSWDLSMPWSFEKYEDETNTTVWKDSTCI</sequence>
<dbReference type="EMBL" id="LVLJ01000416">
    <property type="protein sequence ID" value="OAE34319.1"/>
    <property type="molecule type" value="Genomic_DNA"/>
</dbReference>
<reference evidence="1" key="1">
    <citation type="submission" date="2016-03" db="EMBL/GenBank/DDBJ databases">
        <title>Mechanisms controlling the formation of the plant cell surface in tip-growing cells are functionally conserved among land plants.</title>
        <authorList>
            <person name="Honkanen S."/>
            <person name="Jones V.A."/>
            <person name="Morieri G."/>
            <person name="Champion C."/>
            <person name="Hetherington A.J."/>
            <person name="Kelly S."/>
            <person name="Saint-Marcoux D."/>
            <person name="Proust H."/>
            <person name="Prescott H."/>
            <person name="Dolan L."/>
        </authorList>
    </citation>
    <scope>NUCLEOTIDE SEQUENCE [LARGE SCALE GENOMIC DNA]</scope>
    <source>
        <tissue evidence="1">Whole gametophyte</tissue>
    </source>
</reference>
<name>A0A176WMN2_MARPO</name>
<dbReference type="AlphaFoldDB" id="A0A176WMN2"/>
<evidence type="ECO:0000313" key="1">
    <source>
        <dbReference type="EMBL" id="OAE34319.1"/>
    </source>
</evidence>
<protein>
    <submittedName>
        <fullName evidence="1">Uncharacterized protein</fullName>
    </submittedName>
</protein>
<accession>A0A176WMN2</accession>
<proteinExistence type="predicted"/>
<gene>
    <name evidence="1" type="ORF">AXG93_1054s1030</name>
</gene>
<evidence type="ECO:0000313" key="2">
    <source>
        <dbReference type="Proteomes" id="UP000077202"/>
    </source>
</evidence>
<comment type="caution">
    <text evidence="1">The sequence shown here is derived from an EMBL/GenBank/DDBJ whole genome shotgun (WGS) entry which is preliminary data.</text>
</comment>